<feature type="region of interest" description="Disordered" evidence="1">
    <location>
        <begin position="192"/>
        <end position="214"/>
    </location>
</feature>
<feature type="compositionally biased region" description="Basic and acidic residues" evidence="1">
    <location>
        <begin position="103"/>
        <end position="115"/>
    </location>
</feature>
<organism evidence="2 3">
    <name type="scientific">Malassezia obtusa</name>
    <dbReference type="NCBI Taxonomy" id="76774"/>
    <lineage>
        <taxon>Eukaryota</taxon>
        <taxon>Fungi</taxon>
        <taxon>Dikarya</taxon>
        <taxon>Basidiomycota</taxon>
        <taxon>Ustilaginomycotina</taxon>
        <taxon>Malasseziomycetes</taxon>
        <taxon>Malasseziales</taxon>
        <taxon>Malasseziaceae</taxon>
        <taxon>Malassezia</taxon>
    </lineage>
</organism>
<name>A0AAF0IVG2_9BASI</name>
<dbReference type="PANTHER" id="PTHR34117:SF1">
    <property type="entry name" value="STYLE CELL-CYCLE INHIBITOR 1"/>
    <property type="match status" value="1"/>
</dbReference>
<sequence>MPPAALPHGAPRLTHDEYYARAREFRAWLEEHDRYLDEMSRDDARRYFGRFVRRWNDGRLHDRFYAGRAEPVHHTRYRWAFAERARSASPDARAPRPLPAAERQYEREREQEAARRAAQSARRHARREVREWADEHAPRATGREAVHERRREIAASNRAMAERREVDDDVGDAMSTDALLGLGGSFQEALAERARSEHRREARREERAADRAAERHERFAALRYVGR</sequence>
<dbReference type="EMBL" id="CP119934">
    <property type="protein sequence ID" value="WFD02001.1"/>
    <property type="molecule type" value="Genomic_DNA"/>
</dbReference>
<keyword evidence="3" id="KW-1185">Reference proteome</keyword>
<evidence type="ECO:0000313" key="2">
    <source>
        <dbReference type="EMBL" id="WFD02001.1"/>
    </source>
</evidence>
<dbReference type="AlphaFoldDB" id="A0AAF0IVG2"/>
<dbReference type="PANTHER" id="PTHR34117">
    <property type="entry name" value="STYLE CELL-CYCLE INHIBITOR 1"/>
    <property type="match status" value="1"/>
</dbReference>
<gene>
    <name evidence="2" type="ORF">MOBT1_000684</name>
</gene>
<dbReference type="Proteomes" id="UP001214603">
    <property type="component" value="Chromosome 1"/>
</dbReference>
<evidence type="ECO:0000256" key="1">
    <source>
        <dbReference type="SAM" id="MobiDB-lite"/>
    </source>
</evidence>
<feature type="region of interest" description="Disordered" evidence="1">
    <location>
        <begin position="88"/>
        <end position="149"/>
    </location>
</feature>
<accession>A0AAF0IVG2</accession>
<protein>
    <submittedName>
        <fullName evidence="2">Uncharacterized protein</fullName>
    </submittedName>
</protein>
<evidence type="ECO:0000313" key="3">
    <source>
        <dbReference type="Proteomes" id="UP001214603"/>
    </source>
</evidence>
<feature type="compositionally biased region" description="Basic and acidic residues" evidence="1">
    <location>
        <begin position="128"/>
        <end position="149"/>
    </location>
</feature>
<reference evidence="2" key="1">
    <citation type="submission" date="2023-03" db="EMBL/GenBank/DDBJ databases">
        <title>Mating type loci evolution in Malassezia.</title>
        <authorList>
            <person name="Coelho M.A."/>
        </authorList>
    </citation>
    <scope>NUCLEOTIDE SEQUENCE</scope>
    <source>
        <strain evidence="2">CBS 7876</strain>
    </source>
</reference>
<dbReference type="InterPro" id="IPR044688">
    <property type="entry name" value="SCI-1-like"/>
</dbReference>
<proteinExistence type="predicted"/>